<evidence type="ECO:0000259" key="1">
    <source>
        <dbReference type="PROSITE" id="PS51186"/>
    </source>
</evidence>
<dbReference type="Gene3D" id="3.40.630.30">
    <property type="match status" value="1"/>
</dbReference>
<dbReference type="InterPro" id="IPR016181">
    <property type="entry name" value="Acyl_CoA_acyltransferase"/>
</dbReference>
<dbReference type="Pfam" id="PF00583">
    <property type="entry name" value="Acetyltransf_1"/>
    <property type="match status" value="1"/>
</dbReference>
<dbReference type="EMBL" id="WKKI01000052">
    <property type="protein sequence ID" value="MRX73941.1"/>
    <property type="molecule type" value="Genomic_DNA"/>
</dbReference>
<dbReference type="InterPro" id="IPR000182">
    <property type="entry name" value="GNAT_dom"/>
</dbReference>
<dbReference type="PROSITE" id="PS51186">
    <property type="entry name" value="GNAT"/>
    <property type="match status" value="1"/>
</dbReference>
<dbReference type="AlphaFoldDB" id="A0A7X2LZY3"/>
<feature type="domain" description="N-acetyltransferase" evidence="1">
    <location>
        <begin position="4"/>
        <end position="158"/>
    </location>
</feature>
<evidence type="ECO:0000313" key="3">
    <source>
        <dbReference type="Proteomes" id="UP000448867"/>
    </source>
</evidence>
<dbReference type="CDD" id="cd04301">
    <property type="entry name" value="NAT_SF"/>
    <property type="match status" value="1"/>
</dbReference>
<dbReference type="OrthoDB" id="9786032at2"/>
<keyword evidence="3" id="KW-1185">Reference proteome</keyword>
<dbReference type="GO" id="GO:0016747">
    <property type="term" value="F:acyltransferase activity, transferring groups other than amino-acyl groups"/>
    <property type="evidence" value="ECO:0007669"/>
    <property type="project" value="InterPro"/>
</dbReference>
<protein>
    <submittedName>
        <fullName evidence="2">GNAT family N-acetyltransferase</fullName>
    </submittedName>
</protein>
<dbReference type="SUPFAM" id="SSF55729">
    <property type="entry name" value="Acyl-CoA N-acyltransferases (Nat)"/>
    <property type="match status" value="1"/>
</dbReference>
<comment type="caution">
    <text evidence="2">The sequence shown here is derived from an EMBL/GenBank/DDBJ whole genome shotgun (WGS) entry which is preliminary data.</text>
</comment>
<reference evidence="2 3" key="1">
    <citation type="submission" date="2019-11" db="EMBL/GenBank/DDBJ databases">
        <title>Bacillus lacus genome.</title>
        <authorList>
            <person name="Allen C.J."/>
            <person name="Newman J.D."/>
        </authorList>
    </citation>
    <scope>NUCLEOTIDE SEQUENCE [LARGE SCALE GENOMIC DNA]</scope>
    <source>
        <strain evidence="2 3">KCTC 33946</strain>
    </source>
</reference>
<dbReference type="Proteomes" id="UP000448867">
    <property type="component" value="Unassembled WGS sequence"/>
</dbReference>
<evidence type="ECO:0000313" key="2">
    <source>
        <dbReference type="EMBL" id="MRX73941.1"/>
    </source>
</evidence>
<organism evidence="2 3">
    <name type="scientific">Metabacillus lacus</name>
    <dbReference type="NCBI Taxonomy" id="1983721"/>
    <lineage>
        <taxon>Bacteria</taxon>
        <taxon>Bacillati</taxon>
        <taxon>Bacillota</taxon>
        <taxon>Bacilli</taxon>
        <taxon>Bacillales</taxon>
        <taxon>Bacillaceae</taxon>
        <taxon>Metabacillus</taxon>
    </lineage>
</organism>
<gene>
    <name evidence="2" type="ORF">GJU40_17555</name>
</gene>
<keyword evidence="2" id="KW-0808">Transferase</keyword>
<sequence>MESIRLEKANEGDAEAIFQIQLQAFKPLLDKYQDHDTNPGNESIDRVFKRIHNPNGAFYKIIADETLAGAICVYWKEGCQFWISPMFISPEFQGKGIGQRAITLVENEYQQAVTWELATIQEEERNCYLYEKMGYVTTEVRKKLNERTTLVFYKKTVVKK</sequence>
<proteinExistence type="predicted"/>
<accession>A0A7X2LZY3</accession>
<name>A0A7X2LZY3_9BACI</name>